<dbReference type="Proteomes" id="UP001410648">
    <property type="component" value="Unassembled WGS sequence"/>
</dbReference>
<keyword evidence="3" id="KW-1185">Reference proteome</keyword>
<dbReference type="PANTHER" id="PTHR41878">
    <property type="entry name" value="LEXA REPRESSOR-RELATED"/>
    <property type="match status" value="1"/>
</dbReference>
<dbReference type="PANTHER" id="PTHR41878:SF1">
    <property type="entry name" value="TNPR PROTEIN"/>
    <property type="match status" value="1"/>
</dbReference>
<accession>A0ABN1AX66</accession>
<evidence type="ECO:0000313" key="3">
    <source>
        <dbReference type="Proteomes" id="UP001410648"/>
    </source>
</evidence>
<gene>
    <name evidence="2" type="ORF">GCM10008936_13230</name>
</gene>
<dbReference type="Pfam" id="PF07929">
    <property type="entry name" value="PRiA4_ORF3"/>
    <property type="match status" value="1"/>
</dbReference>
<dbReference type="EMBL" id="BAAADA010000114">
    <property type="protein sequence ID" value="GAA0485726.1"/>
    <property type="molecule type" value="Genomic_DNA"/>
</dbReference>
<name>A0ABN1AX66_9LACT</name>
<dbReference type="RefSeq" id="WP_346024749.1">
    <property type="nucleotide sequence ID" value="NZ_BAAADA010000114.1"/>
</dbReference>
<dbReference type="InterPro" id="IPR024047">
    <property type="entry name" value="MM3350-like_sf"/>
</dbReference>
<evidence type="ECO:0000313" key="2">
    <source>
        <dbReference type="EMBL" id="GAA0485726.1"/>
    </source>
</evidence>
<sequence length="344" mass="40055">MSEEKERIRPIPLHLELVSDHMSDEEQVLLKRYGESSTGTSINRDILIPADLTLHALHYTVQKLFGWQNSHLRRFLLSENDYKRVTDGTVRGWSDLVGTLFQPPSEGEHDLFWDDDYDSGNFNSWLRKKYTGPYDYRGHYEQYEVARQDVEMMLDRFPDLEIRESFSEFMDRKNSDSESKPEIRGRSPLIDMTIEEMNRSLFMETGTEDLLEKLLVDELIGYEGEQILGRGFPVADELFYEYDFGDGWRVRITKRKSCEELLRSHLVTVQEIEEANTEVLRKHRPVCLAIDGLSVMDDVGGLSGFARFLGEVHQGDSREESAVARRWAKSMGWKDKKVRPSKLL</sequence>
<reference evidence="2 3" key="1">
    <citation type="journal article" date="2019" name="Int. J. Syst. Evol. Microbiol.">
        <title>The Global Catalogue of Microorganisms (GCM) 10K type strain sequencing project: providing services to taxonomists for standard genome sequencing and annotation.</title>
        <authorList>
            <consortium name="The Broad Institute Genomics Platform"/>
            <consortium name="The Broad Institute Genome Sequencing Center for Infectious Disease"/>
            <person name="Wu L."/>
            <person name="Ma J."/>
        </authorList>
    </citation>
    <scope>NUCLEOTIDE SEQUENCE [LARGE SCALE GENOMIC DNA]</scope>
    <source>
        <strain evidence="2 3">JCM 14232</strain>
    </source>
</reference>
<proteinExistence type="predicted"/>
<dbReference type="SUPFAM" id="SSF159941">
    <property type="entry name" value="MM3350-like"/>
    <property type="match status" value="2"/>
</dbReference>
<protein>
    <recommendedName>
        <fullName evidence="1">Plasmid pRiA4b Orf3-like domain-containing protein</fullName>
    </recommendedName>
</protein>
<dbReference type="InterPro" id="IPR012912">
    <property type="entry name" value="Plasmid_pRiA4b_Orf3-like"/>
</dbReference>
<comment type="caution">
    <text evidence="2">The sequence shown here is derived from an EMBL/GenBank/DDBJ whole genome shotgun (WGS) entry which is preliminary data.</text>
</comment>
<dbReference type="Gene3D" id="3.10.290.30">
    <property type="entry name" value="MM3350-like"/>
    <property type="match status" value="1"/>
</dbReference>
<evidence type="ECO:0000259" key="1">
    <source>
        <dbReference type="Pfam" id="PF07929"/>
    </source>
</evidence>
<organism evidence="2 3">
    <name type="scientific">Alkalibacterium indicireducens</name>
    <dbReference type="NCBI Taxonomy" id="398758"/>
    <lineage>
        <taxon>Bacteria</taxon>
        <taxon>Bacillati</taxon>
        <taxon>Bacillota</taxon>
        <taxon>Bacilli</taxon>
        <taxon>Lactobacillales</taxon>
        <taxon>Carnobacteriaceae</taxon>
        <taxon>Alkalibacterium</taxon>
    </lineage>
</organism>
<feature type="domain" description="Plasmid pRiA4b Orf3-like" evidence="1">
    <location>
        <begin position="40"/>
        <end position="84"/>
    </location>
</feature>